<keyword evidence="3" id="KW-0597">Phosphoprotein</keyword>
<sequence length="362" mass="39666">MTAETRRSWWNGRWVLKASDEAYVLILAPDGRDGSVASLILTDAGIPSVASPSLETLVAGLDDAACAILTEEALLRADRRALAGWVAGQPAWSDFPFVLLTLRGTTPDPRLPGLLGNVTVLERPFHPAVLANAVRSALRARRRQREVEAHLAERQRTHERQSLLIRELHHRVKNTLATVQGLLGATARSTQSKSEFYQSFSDRLVSLAKTHNLLTEDYWQTAQLRQMLTNELGPYDDGTSSRILLDGPPVELSADIAVPTGMAIHELTTNASKYGALSVPTGRVEVAWTLRPAEDGQRLSLSWSERGGPSVAKPTHKGFGSVLLQRVLAQQCSADIVIDYAPEGLTFRMDAPLAESRLVPRY</sequence>
<proteinExistence type="predicted"/>
<evidence type="ECO:0000256" key="2">
    <source>
        <dbReference type="ARBA" id="ARBA00012438"/>
    </source>
</evidence>
<keyword evidence="6 9" id="KW-0418">Kinase</keyword>
<dbReference type="InterPro" id="IPR011102">
    <property type="entry name" value="Sig_transdc_His_kinase_HWE"/>
</dbReference>
<name>A0A5B2VFZ7_9HYPH</name>
<keyword evidence="5" id="KW-0547">Nucleotide-binding</keyword>
<dbReference type="EMBL" id="VUOA01000018">
    <property type="protein sequence ID" value="KAA2237795.1"/>
    <property type="molecule type" value="Genomic_DNA"/>
</dbReference>
<dbReference type="AlphaFoldDB" id="A0A5B2VFZ7"/>
<protein>
    <recommendedName>
        <fullName evidence="2">histidine kinase</fullName>
        <ecNumber evidence="2">2.7.13.3</ecNumber>
    </recommendedName>
</protein>
<dbReference type="GO" id="GO:0005524">
    <property type="term" value="F:ATP binding"/>
    <property type="evidence" value="ECO:0007669"/>
    <property type="project" value="UniProtKB-KW"/>
</dbReference>
<organism evidence="9 10">
    <name type="scientific">Salinarimonas soli</name>
    <dbReference type="NCBI Taxonomy" id="1638099"/>
    <lineage>
        <taxon>Bacteria</taxon>
        <taxon>Pseudomonadati</taxon>
        <taxon>Pseudomonadota</taxon>
        <taxon>Alphaproteobacteria</taxon>
        <taxon>Hyphomicrobiales</taxon>
        <taxon>Salinarimonadaceae</taxon>
        <taxon>Salinarimonas</taxon>
    </lineage>
</organism>
<evidence type="ECO:0000256" key="6">
    <source>
        <dbReference type="ARBA" id="ARBA00022777"/>
    </source>
</evidence>
<evidence type="ECO:0000256" key="3">
    <source>
        <dbReference type="ARBA" id="ARBA00022553"/>
    </source>
</evidence>
<dbReference type="PANTHER" id="PTHR41523:SF8">
    <property type="entry name" value="ETHYLENE RESPONSE SENSOR PROTEIN"/>
    <property type="match status" value="1"/>
</dbReference>
<evidence type="ECO:0000313" key="9">
    <source>
        <dbReference type="EMBL" id="KAA2237795.1"/>
    </source>
</evidence>
<evidence type="ECO:0000256" key="4">
    <source>
        <dbReference type="ARBA" id="ARBA00022679"/>
    </source>
</evidence>
<dbReference type="PANTHER" id="PTHR41523">
    <property type="entry name" value="TWO-COMPONENT SYSTEM SENSOR PROTEIN"/>
    <property type="match status" value="1"/>
</dbReference>
<reference evidence="9 10" key="1">
    <citation type="submission" date="2019-09" db="EMBL/GenBank/DDBJ databases">
        <title>Salinarimonas rosea gen. nov., sp. nov., a new member of the a-2 subgroup of the Proteobacteria.</title>
        <authorList>
            <person name="Liu J."/>
        </authorList>
    </citation>
    <scope>NUCLEOTIDE SEQUENCE [LARGE SCALE GENOMIC DNA]</scope>
    <source>
        <strain evidence="9 10">BN140002</strain>
    </source>
</reference>
<dbReference type="GO" id="GO:0004673">
    <property type="term" value="F:protein histidine kinase activity"/>
    <property type="evidence" value="ECO:0007669"/>
    <property type="project" value="UniProtKB-EC"/>
</dbReference>
<accession>A0A5B2VFZ7</accession>
<feature type="domain" description="Signal transduction histidine kinase HWE region" evidence="8">
    <location>
        <begin position="167"/>
        <end position="249"/>
    </location>
</feature>
<reference evidence="9 10" key="2">
    <citation type="submission" date="2019-09" db="EMBL/GenBank/DDBJ databases">
        <authorList>
            <person name="Jin C."/>
        </authorList>
    </citation>
    <scope>NUCLEOTIDE SEQUENCE [LARGE SCALE GENOMIC DNA]</scope>
    <source>
        <strain evidence="9 10">BN140002</strain>
    </source>
</reference>
<dbReference type="Gene3D" id="3.30.565.10">
    <property type="entry name" value="Histidine kinase-like ATPase, C-terminal domain"/>
    <property type="match status" value="1"/>
</dbReference>
<comment type="catalytic activity">
    <reaction evidence="1">
        <text>ATP + protein L-histidine = ADP + protein N-phospho-L-histidine.</text>
        <dbReference type="EC" id="2.7.13.3"/>
    </reaction>
</comment>
<evidence type="ECO:0000256" key="5">
    <source>
        <dbReference type="ARBA" id="ARBA00022741"/>
    </source>
</evidence>
<dbReference type="InterPro" id="IPR036890">
    <property type="entry name" value="HATPase_C_sf"/>
</dbReference>
<dbReference type="EC" id="2.7.13.3" evidence="2"/>
<dbReference type="InterPro" id="IPR011006">
    <property type="entry name" value="CheY-like_superfamily"/>
</dbReference>
<keyword evidence="4" id="KW-0808">Transferase</keyword>
<evidence type="ECO:0000256" key="7">
    <source>
        <dbReference type="ARBA" id="ARBA00022840"/>
    </source>
</evidence>
<evidence type="ECO:0000259" key="8">
    <source>
        <dbReference type="SMART" id="SM00911"/>
    </source>
</evidence>
<dbReference type="SUPFAM" id="SSF52172">
    <property type="entry name" value="CheY-like"/>
    <property type="match status" value="1"/>
</dbReference>
<keyword evidence="7" id="KW-0067">ATP-binding</keyword>
<dbReference type="SMART" id="SM00911">
    <property type="entry name" value="HWE_HK"/>
    <property type="match status" value="1"/>
</dbReference>
<comment type="caution">
    <text evidence="9">The sequence shown here is derived from an EMBL/GenBank/DDBJ whole genome shotgun (WGS) entry which is preliminary data.</text>
</comment>
<evidence type="ECO:0000256" key="1">
    <source>
        <dbReference type="ARBA" id="ARBA00000085"/>
    </source>
</evidence>
<evidence type="ECO:0000313" key="10">
    <source>
        <dbReference type="Proteomes" id="UP000323142"/>
    </source>
</evidence>
<dbReference type="Pfam" id="PF07536">
    <property type="entry name" value="HWE_HK"/>
    <property type="match status" value="1"/>
</dbReference>
<keyword evidence="10" id="KW-1185">Reference proteome</keyword>
<dbReference type="OrthoDB" id="341208at2"/>
<gene>
    <name evidence="9" type="ORF">F0L46_08980</name>
</gene>
<dbReference type="Proteomes" id="UP000323142">
    <property type="component" value="Unassembled WGS sequence"/>
</dbReference>